<gene>
    <name evidence="2" type="ORF">AB6A68_12620</name>
</gene>
<name>A0ABV3Y522_9ACTN</name>
<dbReference type="Gene3D" id="3.40.50.300">
    <property type="entry name" value="P-loop containing nucleotide triphosphate hydrolases"/>
    <property type="match status" value="1"/>
</dbReference>
<accession>A0ABV3Y522</accession>
<keyword evidence="3" id="KW-1185">Reference proteome</keyword>
<dbReference type="Proteomes" id="UP001560267">
    <property type="component" value="Unassembled WGS sequence"/>
</dbReference>
<dbReference type="InterPro" id="IPR002611">
    <property type="entry name" value="IstB_ATP-bd"/>
</dbReference>
<keyword evidence="2" id="KW-0067">ATP-binding</keyword>
<keyword evidence="2" id="KW-0547">Nucleotide-binding</keyword>
<feature type="domain" description="IstB-like ATP-binding" evidence="1">
    <location>
        <begin position="3"/>
        <end position="74"/>
    </location>
</feature>
<dbReference type="GO" id="GO:0005524">
    <property type="term" value="F:ATP binding"/>
    <property type="evidence" value="ECO:0007669"/>
    <property type="project" value="UniProtKB-KW"/>
</dbReference>
<dbReference type="InterPro" id="IPR027417">
    <property type="entry name" value="P-loop_NTPase"/>
</dbReference>
<organism evidence="2 3">
    <name type="scientific">Ferrimicrobium acidiphilum</name>
    <dbReference type="NCBI Taxonomy" id="121039"/>
    <lineage>
        <taxon>Bacteria</taxon>
        <taxon>Bacillati</taxon>
        <taxon>Actinomycetota</taxon>
        <taxon>Acidimicrobiia</taxon>
        <taxon>Acidimicrobiales</taxon>
        <taxon>Acidimicrobiaceae</taxon>
        <taxon>Ferrimicrobium</taxon>
    </lineage>
</organism>
<comment type="caution">
    <text evidence="2">The sequence shown here is derived from an EMBL/GenBank/DDBJ whole genome shotgun (WGS) entry which is preliminary data.</text>
</comment>
<evidence type="ECO:0000313" key="3">
    <source>
        <dbReference type="Proteomes" id="UP001560267"/>
    </source>
</evidence>
<proteinExistence type="predicted"/>
<dbReference type="EMBL" id="JBFSHR010000071">
    <property type="protein sequence ID" value="MEX6430671.1"/>
    <property type="molecule type" value="Genomic_DNA"/>
</dbReference>
<evidence type="ECO:0000313" key="2">
    <source>
        <dbReference type="EMBL" id="MEX6430671.1"/>
    </source>
</evidence>
<protein>
    <submittedName>
        <fullName evidence="2">ATP-binding protein</fullName>
    </submittedName>
</protein>
<dbReference type="Pfam" id="PF01695">
    <property type="entry name" value="IstB_IS21"/>
    <property type="match status" value="1"/>
</dbReference>
<sequence>MDDFLGRPINPDAVSDILEVIEDRHGLRSTILTSQLPVANWYASSGDSTIADALLGCLRTNLHTIELNGASMRKVVPSTDAYPTFEFCFALCTAVSQLRSC</sequence>
<evidence type="ECO:0000259" key="1">
    <source>
        <dbReference type="Pfam" id="PF01695"/>
    </source>
</evidence>
<dbReference type="RefSeq" id="WP_367183938.1">
    <property type="nucleotide sequence ID" value="NZ_JBFSHR010000071.1"/>
</dbReference>
<reference evidence="2 3" key="1">
    <citation type="submission" date="2024-07" db="EMBL/GenBank/DDBJ databases">
        <title>Draft Genome Sequence of Ferrimicrobium acidiphilum Strain YE2023, Isolated from a Pulp of Bioleach Reactor.</title>
        <authorList>
            <person name="Elkina Y.A."/>
            <person name="Bulaeva A.G."/>
            <person name="Beletsky A.V."/>
            <person name="Mardanov A.V."/>
        </authorList>
    </citation>
    <scope>NUCLEOTIDE SEQUENCE [LARGE SCALE GENOMIC DNA]</scope>
    <source>
        <strain evidence="2 3">YE2023</strain>
    </source>
</reference>